<proteinExistence type="predicted"/>
<feature type="region of interest" description="Disordered" evidence="1">
    <location>
        <begin position="183"/>
        <end position="221"/>
    </location>
</feature>
<evidence type="ECO:0000256" key="1">
    <source>
        <dbReference type="SAM" id="MobiDB-lite"/>
    </source>
</evidence>
<feature type="chain" id="PRO_5044758405" description="Coproporphyrinogen oxidase" evidence="2">
    <location>
        <begin position="20"/>
        <end position="470"/>
    </location>
</feature>
<feature type="region of interest" description="Disordered" evidence="1">
    <location>
        <begin position="127"/>
        <end position="155"/>
    </location>
</feature>
<reference evidence="3 4" key="1">
    <citation type="submission" date="2024-10" db="EMBL/GenBank/DDBJ databases">
        <title>Updated reference genomes for cyclostephanoid diatoms.</title>
        <authorList>
            <person name="Roberts W.R."/>
            <person name="Alverson A.J."/>
        </authorList>
    </citation>
    <scope>NUCLEOTIDE SEQUENCE [LARGE SCALE GENOMIC DNA]</scope>
    <source>
        <strain evidence="3 4">AJA228-03</strain>
    </source>
</reference>
<dbReference type="Pfam" id="PF01218">
    <property type="entry name" value="Coprogen_oxidas"/>
    <property type="match status" value="1"/>
</dbReference>
<feature type="region of interest" description="Disordered" evidence="1">
    <location>
        <begin position="245"/>
        <end position="272"/>
    </location>
</feature>
<feature type="region of interest" description="Disordered" evidence="1">
    <location>
        <begin position="28"/>
        <end position="51"/>
    </location>
</feature>
<dbReference type="PRINTS" id="PR00073">
    <property type="entry name" value="COPRGNOXDASE"/>
</dbReference>
<keyword evidence="2" id="KW-0732">Signal</keyword>
<feature type="compositionally biased region" description="Basic residues" evidence="1">
    <location>
        <begin position="189"/>
        <end position="206"/>
    </location>
</feature>
<sequence>MSLPPILPLLVLLVLLVQSCTPLAIFPREGPTSSSSSSRKSSRPRRVYRSSYSSHASTRAVVSTSEYASSAIASGVDDGGDDIITTTPDEIFDEFVIFASNFQARMIDEIERVDGSGMCFTRDGWGSFANDDRDDDRDGDTTTTRGGVGGGTGGITRVMEGGNVIEKGACSLTIVRDGVLTSDRATAMRGRRSRGGSSRGRSRGSRRSSERDDHDDDEDDVVIAGGDAYSAAALSVVLHTRNPHVPTFRSDAHGGGGGENDDDDDDDDDSSVVERSRSSTLAWFGGGSDLTPYYLVDRDVIDFHAHLKGICDRHFPDNDDDDDDDDDTLSYRAMKRSCDEYFYLPARAEHRGTGGIFFDDVPATRKSLDFVMDVARGWMPSWLPIVSRNRDRGYTIEQRHWQCLRRGRYLEFNLLYDRGVRFGLANANPRVEGVMVSAPPMIAYDYNHVPSPGSEEERLVEVLKKPRDWV</sequence>
<protein>
    <recommendedName>
        <fullName evidence="5">Coproporphyrinogen oxidase</fullName>
    </recommendedName>
</protein>
<gene>
    <name evidence="3" type="ORF">ACHAXA_011328</name>
</gene>
<evidence type="ECO:0000256" key="2">
    <source>
        <dbReference type="SAM" id="SignalP"/>
    </source>
</evidence>
<dbReference type="PANTHER" id="PTHR10755">
    <property type="entry name" value="COPROPORPHYRINOGEN III OXIDASE, MITOCHONDRIAL"/>
    <property type="match status" value="1"/>
</dbReference>
<comment type="caution">
    <text evidence="3">The sequence shown here is derived from an EMBL/GenBank/DDBJ whole genome shotgun (WGS) entry which is preliminary data.</text>
</comment>
<dbReference type="Proteomes" id="UP001530377">
    <property type="component" value="Unassembled WGS sequence"/>
</dbReference>
<dbReference type="InterPro" id="IPR036406">
    <property type="entry name" value="Coprogen_oxidase_aer_sf"/>
</dbReference>
<feature type="compositionally biased region" description="Acidic residues" evidence="1">
    <location>
        <begin position="259"/>
        <end position="271"/>
    </location>
</feature>
<feature type="signal peptide" evidence="2">
    <location>
        <begin position="1"/>
        <end position="19"/>
    </location>
</feature>
<dbReference type="InterPro" id="IPR001260">
    <property type="entry name" value="Coprogen_oxidase_aer"/>
</dbReference>
<accession>A0ABD3RF06</accession>
<dbReference type="Gene3D" id="3.40.1500.10">
    <property type="entry name" value="Coproporphyrinogen III oxidase, aerobic"/>
    <property type="match status" value="1"/>
</dbReference>
<organism evidence="3 4">
    <name type="scientific">Cyclostephanos tholiformis</name>
    <dbReference type="NCBI Taxonomy" id="382380"/>
    <lineage>
        <taxon>Eukaryota</taxon>
        <taxon>Sar</taxon>
        <taxon>Stramenopiles</taxon>
        <taxon>Ochrophyta</taxon>
        <taxon>Bacillariophyta</taxon>
        <taxon>Coscinodiscophyceae</taxon>
        <taxon>Thalassiosirophycidae</taxon>
        <taxon>Stephanodiscales</taxon>
        <taxon>Stephanodiscaceae</taxon>
        <taxon>Cyclostephanos</taxon>
    </lineage>
</organism>
<evidence type="ECO:0008006" key="5">
    <source>
        <dbReference type="Google" id="ProtNLM"/>
    </source>
</evidence>
<evidence type="ECO:0000313" key="3">
    <source>
        <dbReference type="EMBL" id="KAL3811364.1"/>
    </source>
</evidence>
<evidence type="ECO:0000313" key="4">
    <source>
        <dbReference type="Proteomes" id="UP001530377"/>
    </source>
</evidence>
<name>A0ABD3RF06_9STRA</name>
<dbReference type="SUPFAM" id="SSF102886">
    <property type="entry name" value="Coproporphyrinogen III oxidase"/>
    <property type="match status" value="1"/>
</dbReference>
<dbReference type="EMBL" id="JALLPB020000265">
    <property type="protein sequence ID" value="KAL3811364.1"/>
    <property type="molecule type" value="Genomic_DNA"/>
</dbReference>
<keyword evidence="4" id="KW-1185">Reference proteome</keyword>
<dbReference type="PANTHER" id="PTHR10755:SF3">
    <property type="entry name" value="COPROPORPHYRINOGEN OXIDASE"/>
    <property type="match status" value="1"/>
</dbReference>
<dbReference type="AlphaFoldDB" id="A0ABD3RF06"/>